<feature type="region of interest" description="Disordered" evidence="7">
    <location>
        <begin position="228"/>
        <end position="254"/>
    </location>
</feature>
<dbReference type="KEGG" id="aten:116302417"/>
<dbReference type="PROSITE" id="PS50017">
    <property type="entry name" value="DEATH_DOMAIN"/>
    <property type="match status" value="1"/>
</dbReference>
<dbReference type="InterPro" id="IPR000719">
    <property type="entry name" value="Prot_kinase_dom"/>
</dbReference>
<dbReference type="InterPro" id="IPR008271">
    <property type="entry name" value="Ser/Thr_kinase_AS"/>
</dbReference>
<dbReference type="Pfam" id="PF00069">
    <property type="entry name" value="Pkinase"/>
    <property type="match status" value="1"/>
</dbReference>
<reference evidence="12" key="1">
    <citation type="submission" date="2025-08" db="UniProtKB">
        <authorList>
            <consortium name="RefSeq"/>
        </authorList>
    </citation>
    <scope>IDENTIFICATION</scope>
    <source>
        <tissue evidence="12">Tentacle</tissue>
    </source>
</reference>
<dbReference type="GO" id="GO:0009893">
    <property type="term" value="P:positive regulation of metabolic process"/>
    <property type="evidence" value="ECO:0007669"/>
    <property type="project" value="UniProtKB-ARBA"/>
</dbReference>
<feature type="binding site" evidence="6">
    <location>
        <position position="305"/>
    </location>
    <ligand>
        <name>ATP</name>
        <dbReference type="ChEBI" id="CHEBI:30616"/>
    </ligand>
</feature>
<evidence type="ECO:0000256" key="1">
    <source>
        <dbReference type="ARBA" id="ARBA00022527"/>
    </source>
</evidence>
<dbReference type="PRINTS" id="PR00109">
    <property type="entry name" value="TYRKINASE"/>
</dbReference>
<keyword evidence="2" id="KW-0808">Transferase</keyword>
<evidence type="ECO:0000259" key="10">
    <source>
        <dbReference type="PROSITE" id="PS50168"/>
    </source>
</evidence>
<evidence type="ECO:0000313" key="11">
    <source>
        <dbReference type="Proteomes" id="UP000515163"/>
    </source>
</evidence>
<dbReference type="InParanoid" id="A0A6P8ILB6"/>
<dbReference type="OrthoDB" id="266718at2759"/>
<keyword evidence="3 6" id="KW-0547">Nucleotide-binding</keyword>
<proteinExistence type="predicted"/>
<dbReference type="PANTHER" id="PTHR48016:SF56">
    <property type="entry name" value="MAPKK KINASE"/>
    <property type="match status" value="1"/>
</dbReference>
<dbReference type="GO" id="GO:0005524">
    <property type="term" value="F:ATP binding"/>
    <property type="evidence" value="ECO:0007669"/>
    <property type="project" value="UniProtKB-UniRule"/>
</dbReference>
<dbReference type="InterPro" id="IPR050538">
    <property type="entry name" value="MAP_kinase_kinase_kinase"/>
</dbReference>
<evidence type="ECO:0000256" key="7">
    <source>
        <dbReference type="SAM" id="MobiDB-lite"/>
    </source>
</evidence>
<dbReference type="PROSITE" id="PS00107">
    <property type="entry name" value="PROTEIN_KINASE_ATP"/>
    <property type="match status" value="1"/>
</dbReference>
<evidence type="ECO:0000256" key="3">
    <source>
        <dbReference type="ARBA" id="ARBA00022741"/>
    </source>
</evidence>
<dbReference type="InterPro" id="IPR011029">
    <property type="entry name" value="DEATH-like_dom_sf"/>
</dbReference>
<evidence type="ECO:0000256" key="2">
    <source>
        <dbReference type="ARBA" id="ARBA00022679"/>
    </source>
</evidence>
<gene>
    <name evidence="12" type="primary">LOC116302417</name>
</gene>
<accession>A0A6P8ILB6</accession>
<dbReference type="GO" id="GO:0031349">
    <property type="term" value="P:positive regulation of defense response"/>
    <property type="evidence" value="ECO:0007669"/>
    <property type="project" value="UniProtKB-ARBA"/>
</dbReference>
<keyword evidence="5 6" id="KW-0067">ATP-binding</keyword>
<dbReference type="PROSITE" id="PS50168">
    <property type="entry name" value="DED"/>
    <property type="match status" value="1"/>
</dbReference>
<dbReference type="Pfam" id="PF01335">
    <property type="entry name" value="DED"/>
    <property type="match status" value="1"/>
</dbReference>
<evidence type="ECO:0000259" key="8">
    <source>
        <dbReference type="PROSITE" id="PS50011"/>
    </source>
</evidence>
<dbReference type="CDD" id="cd06606">
    <property type="entry name" value="STKc_MAPKKK"/>
    <property type="match status" value="1"/>
</dbReference>
<dbReference type="Proteomes" id="UP000515163">
    <property type="component" value="Unplaced"/>
</dbReference>
<feature type="domain" description="Protein kinase" evidence="8">
    <location>
        <begin position="276"/>
        <end position="539"/>
    </location>
</feature>
<keyword evidence="4" id="KW-0418">Kinase</keyword>
<feature type="domain" description="Death" evidence="9">
    <location>
        <begin position="112"/>
        <end position="194"/>
    </location>
</feature>
<evidence type="ECO:0000259" key="9">
    <source>
        <dbReference type="PROSITE" id="PS50017"/>
    </source>
</evidence>
<dbReference type="PROSITE" id="PS50011">
    <property type="entry name" value="PROTEIN_KINASE_DOM"/>
    <property type="match status" value="1"/>
</dbReference>
<dbReference type="RefSeq" id="XP_031567572.1">
    <property type="nucleotide sequence ID" value="XM_031711712.1"/>
</dbReference>
<feature type="domain" description="DED" evidence="10">
    <location>
        <begin position="3"/>
        <end position="81"/>
    </location>
</feature>
<evidence type="ECO:0000256" key="6">
    <source>
        <dbReference type="PROSITE-ProRule" id="PRU10141"/>
    </source>
</evidence>
<dbReference type="GO" id="GO:0045087">
    <property type="term" value="P:innate immune response"/>
    <property type="evidence" value="ECO:0007669"/>
    <property type="project" value="UniProtKB-ARBA"/>
</dbReference>
<evidence type="ECO:0000256" key="5">
    <source>
        <dbReference type="ARBA" id="ARBA00022840"/>
    </source>
</evidence>
<dbReference type="InterPro" id="IPR000488">
    <property type="entry name" value="Death_dom"/>
</dbReference>
<dbReference type="InterPro" id="IPR011009">
    <property type="entry name" value="Kinase-like_dom_sf"/>
</dbReference>
<dbReference type="InterPro" id="IPR001245">
    <property type="entry name" value="Ser-Thr/Tyr_kinase_cat_dom"/>
</dbReference>
<dbReference type="SMART" id="SM00031">
    <property type="entry name" value="DED"/>
    <property type="match status" value="1"/>
</dbReference>
<dbReference type="Gene3D" id="1.10.510.10">
    <property type="entry name" value="Transferase(Phosphotransferase) domain 1"/>
    <property type="match status" value="1"/>
</dbReference>
<protein>
    <submittedName>
        <fullName evidence="12">Mitogen-activated protein kinase kinase kinase 3-like</fullName>
    </submittedName>
</protein>
<name>A0A6P8ILB6_ACTTE</name>
<dbReference type="SMART" id="SM00005">
    <property type="entry name" value="DEATH"/>
    <property type="match status" value="1"/>
</dbReference>
<evidence type="ECO:0000313" key="12">
    <source>
        <dbReference type="RefSeq" id="XP_031567572.1"/>
    </source>
</evidence>
<dbReference type="SMART" id="SM00220">
    <property type="entry name" value="S_TKc"/>
    <property type="match status" value="1"/>
</dbReference>
<dbReference type="PROSITE" id="PS00108">
    <property type="entry name" value="PROTEIN_KINASE_ST"/>
    <property type="match status" value="1"/>
</dbReference>
<dbReference type="SUPFAM" id="SSF47986">
    <property type="entry name" value="DEATH domain"/>
    <property type="match status" value="2"/>
</dbReference>
<dbReference type="AlphaFoldDB" id="A0A6P8ILB6"/>
<dbReference type="GO" id="GO:0042981">
    <property type="term" value="P:regulation of apoptotic process"/>
    <property type="evidence" value="ECO:0007669"/>
    <property type="project" value="InterPro"/>
</dbReference>
<dbReference type="GO" id="GO:1902533">
    <property type="term" value="P:positive regulation of intracellular signal transduction"/>
    <property type="evidence" value="ECO:0007669"/>
    <property type="project" value="UniProtKB-ARBA"/>
</dbReference>
<dbReference type="GeneID" id="116302417"/>
<dbReference type="GO" id="GO:0004674">
    <property type="term" value="F:protein serine/threonine kinase activity"/>
    <property type="evidence" value="ECO:0007669"/>
    <property type="project" value="UniProtKB-KW"/>
</dbReference>
<dbReference type="InterPro" id="IPR017441">
    <property type="entry name" value="Protein_kinase_ATP_BS"/>
</dbReference>
<dbReference type="InterPro" id="IPR001875">
    <property type="entry name" value="DED_dom"/>
</dbReference>
<keyword evidence="1" id="KW-0723">Serine/threonine-protein kinase</keyword>
<dbReference type="CDD" id="cd00045">
    <property type="entry name" value="DED"/>
    <property type="match status" value="1"/>
</dbReference>
<dbReference type="GO" id="GO:0007165">
    <property type="term" value="P:signal transduction"/>
    <property type="evidence" value="ECO:0007669"/>
    <property type="project" value="InterPro"/>
</dbReference>
<dbReference type="PANTHER" id="PTHR48016">
    <property type="entry name" value="MAP KINASE KINASE KINASE SSK2-RELATED-RELATED"/>
    <property type="match status" value="1"/>
</dbReference>
<evidence type="ECO:0000256" key="4">
    <source>
        <dbReference type="ARBA" id="ARBA00022777"/>
    </source>
</evidence>
<dbReference type="Gene3D" id="1.10.533.10">
    <property type="entry name" value="Death Domain, Fas"/>
    <property type="match status" value="2"/>
</dbReference>
<sequence length="544" mass="62585">MNEFRVLLLDIAQHLRKDDLEHLKFACSTFIPAGRAEFISRPHELFLELEKMGKLSESDREFLAVILVKIGRNDLRNKLLGIPERPLYEERPHTQATARRQHQLEPFKQRVSTDIILEIAEKTSTSWKFLGRHLKVPEHTLSNIDDTYKKTEEKGYAMLKKWSETSATPTVLVLLRALDKCGRRDLAEIIEEKFGPNVNVPGQRQFPNMRDLEDNLPDIADAGYPIAQHGDTARQGQQNRQPTEREYPETQNAVSSVARPIQVTDLDDLKKSGKDEYKICDLGKGVFSKVYLGMNRGSRTYFAVKEVDLGVNDDKTKEKAEALEKEINVLKVLDNPYIVKYFKTELYDNSLNIFMEYMSGGSIEKKLKEVKHFEQEIVRKYTWQLLKGLEYLHENNVIHRDIKGRNILLNETLECVKLCDFGISLYMEGIATSTGNCMSNQYGVFASVFWTSPELLCSEPYSYNTDIWSLGCVIVEMLTGDPPYRRPNVVLVQVMYKISTCCVEVPEEFSSMAKEFLDRCFQKSSRRPSAKDLLESEFPYPQGQ</sequence>
<dbReference type="CDD" id="cd01670">
    <property type="entry name" value="Death"/>
    <property type="match status" value="1"/>
</dbReference>
<keyword evidence="11" id="KW-1185">Reference proteome</keyword>
<organism evidence="11 12">
    <name type="scientific">Actinia tenebrosa</name>
    <name type="common">Australian red waratah sea anemone</name>
    <dbReference type="NCBI Taxonomy" id="6105"/>
    <lineage>
        <taxon>Eukaryota</taxon>
        <taxon>Metazoa</taxon>
        <taxon>Cnidaria</taxon>
        <taxon>Anthozoa</taxon>
        <taxon>Hexacorallia</taxon>
        <taxon>Actiniaria</taxon>
        <taxon>Actiniidae</taxon>
        <taxon>Actinia</taxon>
    </lineage>
</organism>
<dbReference type="Pfam" id="PF00531">
    <property type="entry name" value="Death"/>
    <property type="match status" value="1"/>
</dbReference>
<dbReference type="SUPFAM" id="SSF56112">
    <property type="entry name" value="Protein kinase-like (PK-like)"/>
    <property type="match status" value="1"/>
</dbReference>